<feature type="transmembrane region" description="Helical" evidence="7">
    <location>
        <begin position="54"/>
        <end position="76"/>
    </location>
</feature>
<evidence type="ECO:0000256" key="4">
    <source>
        <dbReference type="ARBA" id="ARBA00022840"/>
    </source>
</evidence>
<dbReference type="Gene3D" id="1.20.1560.10">
    <property type="entry name" value="ABC transporter type 1, transmembrane domain"/>
    <property type="match status" value="1"/>
</dbReference>
<dbReference type="PANTHER" id="PTHR43394">
    <property type="entry name" value="ATP-DEPENDENT PERMEASE MDL1, MITOCHONDRIAL"/>
    <property type="match status" value="1"/>
</dbReference>
<dbReference type="InterPro" id="IPR011527">
    <property type="entry name" value="ABC1_TM_dom"/>
</dbReference>
<evidence type="ECO:0000256" key="7">
    <source>
        <dbReference type="SAM" id="Phobius"/>
    </source>
</evidence>
<feature type="transmembrane region" description="Helical" evidence="7">
    <location>
        <begin position="15"/>
        <end position="34"/>
    </location>
</feature>
<feature type="domain" description="ABC transmembrane type-1" evidence="9">
    <location>
        <begin position="18"/>
        <end position="302"/>
    </location>
</feature>
<dbReference type="PROSITE" id="PS00211">
    <property type="entry name" value="ABC_TRANSPORTER_1"/>
    <property type="match status" value="1"/>
</dbReference>
<keyword evidence="11" id="KW-1185">Reference proteome</keyword>
<dbReference type="SUPFAM" id="SSF90123">
    <property type="entry name" value="ABC transporter transmembrane region"/>
    <property type="match status" value="1"/>
</dbReference>
<keyword evidence="3" id="KW-0547">Nucleotide-binding</keyword>
<evidence type="ECO:0000313" key="10">
    <source>
        <dbReference type="EMBL" id="BCZ45467.1"/>
    </source>
</evidence>
<dbReference type="InterPro" id="IPR039421">
    <property type="entry name" value="Type_1_exporter"/>
</dbReference>
<feature type="transmembrane region" description="Helical" evidence="7">
    <location>
        <begin position="130"/>
        <end position="149"/>
    </location>
</feature>
<dbReference type="Gene3D" id="3.40.50.300">
    <property type="entry name" value="P-loop containing nucleotide triphosphate hydrolases"/>
    <property type="match status" value="1"/>
</dbReference>
<feature type="domain" description="ABC transporter" evidence="8">
    <location>
        <begin position="335"/>
        <end position="570"/>
    </location>
</feature>
<dbReference type="PANTHER" id="PTHR43394:SF1">
    <property type="entry name" value="ATP-BINDING CASSETTE SUB-FAMILY B MEMBER 10, MITOCHONDRIAL"/>
    <property type="match status" value="1"/>
</dbReference>
<dbReference type="PROSITE" id="PS50893">
    <property type="entry name" value="ABC_TRANSPORTER_2"/>
    <property type="match status" value="1"/>
</dbReference>
<keyword evidence="6 7" id="KW-0472">Membrane</keyword>
<evidence type="ECO:0000256" key="2">
    <source>
        <dbReference type="ARBA" id="ARBA00022692"/>
    </source>
</evidence>
<comment type="subcellular location">
    <subcellularLocation>
        <location evidence="1">Cell membrane</location>
        <topology evidence="1">Multi-pass membrane protein</topology>
    </subcellularLocation>
</comment>
<gene>
    <name evidence="10" type="ORF">psyc5s11_15340</name>
</gene>
<dbReference type="EMBL" id="AP024849">
    <property type="protein sequence ID" value="BCZ45467.1"/>
    <property type="molecule type" value="Genomic_DNA"/>
</dbReference>
<dbReference type="InterPro" id="IPR036640">
    <property type="entry name" value="ABC1_TM_sf"/>
</dbReference>
<sequence length="584" mass="66336">MGQSILINFIKEHKISYFIGIIFVLVTSYIQTLFPKVLGNTIDILKENDFKPSFVYVNIGYMIFIALGTFVSTYIWRNLIIGNGRKMESFLREKLFEHFQKLSPEFYNRRKTGDLIAYAINDINAVRMTFGPATAMLVNGIVICVISIYSMAQSINWEITLLSLIPIPFIVFIMFKIGKIVRRRFIKVQENFASISDRVQENINGIRVIKAYVQEDEECTKFEELNERMSKSNLDMVRISSYLSPVIEICFTISFVLNLIVGGKMVLKGEISLGDFIAFNGYLTMIMTPIISIGRIITIFQRGMASLNRLNEIFDTEVEIKAKENSVKTFLKGDIQIKNLTFLYPGSKEIILDDINLSISKGHTLGIIGKTGSGKSTLVNLLLRMYNVQNGMIFFDGIDINDYNPKTLRDNFGFVPQDNFLFKASISDNIKFFKKIYSDEEVMEAAKNSCIYESIMDFSEDFKTILGERGVNISGGQKQRISIARALIKNPEILILDDSLSAVDTITEAQILKNIKRTRKDKTSIIVAHRISQVLEADEIIVMDKGKISERGNHLELIEKGGLYYDIYKSQFNGDENGVKGEIS</sequence>
<keyword evidence="4" id="KW-0067">ATP-binding</keyword>
<organism evidence="10 11">
    <name type="scientific">Clostridium gelidum</name>
    <dbReference type="NCBI Taxonomy" id="704125"/>
    <lineage>
        <taxon>Bacteria</taxon>
        <taxon>Bacillati</taxon>
        <taxon>Bacillota</taxon>
        <taxon>Clostridia</taxon>
        <taxon>Eubacteriales</taxon>
        <taxon>Clostridiaceae</taxon>
        <taxon>Clostridium</taxon>
    </lineage>
</organism>
<evidence type="ECO:0000259" key="8">
    <source>
        <dbReference type="PROSITE" id="PS50893"/>
    </source>
</evidence>
<feature type="transmembrane region" description="Helical" evidence="7">
    <location>
        <begin position="239"/>
        <end position="261"/>
    </location>
</feature>
<dbReference type="Pfam" id="PF00005">
    <property type="entry name" value="ABC_tran"/>
    <property type="match status" value="1"/>
</dbReference>
<keyword evidence="5 7" id="KW-1133">Transmembrane helix</keyword>
<evidence type="ECO:0000256" key="6">
    <source>
        <dbReference type="ARBA" id="ARBA00023136"/>
    </source>
</evidence>
<dbReference type="Pfam" id="PF00664">
    <property type="entry name" value="ABC_membrane"/>
    <property type="match status" value="1"/>
</dbReference>
<dbReference type="SUPFAM" id="SSF52540">
    <property type="entry name" value="P-loop containing nucleoside triphosphate hydrolases"/>
    <property type="match status" value="1"/>
</dbReference>
<dbReference type="Proteomes" id="UP000824633">
    <property type="component" value="Chromosome"/>
</dbReference>
<evidence type="ECO:0000313" key="11">
    <source>
        <dbReference type="Proteomes" id="UP000824633"/>
    </source>
</evidence>
<keyword evidence="2 7" id="KW-0812">Transmembrane</keyword>
<evidence type="ECO:0000256" key="5">
    <source>
        <dbReference type="ARBA" id="ARBA00022989"/>
    </source>
</evidence>
<evidence type="ECO:0000256" key="3">
    <source>
        <dbReference type="ARBA" id="ARBA00022741"/>
    </source>
</evidence>
<name>A0ABM7T944_9CLOT</name>
<dbReference type="InterPro" id="IPR003593">
    <property type="entry name" value="AAA+_ATPase"/>
</dbReference>
<evidence type="ECO:0000259" key="9">
    <source>
        <dbReference type="PROSITE" id="PS50929"/>
    </source>
</evidence>
<dbReference type="SMART" id="SM00382">
    <property type="entry name" value="AAA"/>
    <property type="match status" value="1"/>
</dbReference>
<reference evidence="11" key="1">
    <citation type="submission" date="2021-07" db="EMBL/GenBank/DDBJ databases">
        <title>Complete genome sequencing of a Clostridium isolate.</title>
        <authorList>
            <person name="Ueki A."/>
            <person name="Tonouchi A."/>
        </authorList>
    </citation>
    <scope>NUCLEOTIDE SEQUENCE [LARGE SCALE GENOMIC DNA]</scope>
    <source>
        <strain evidence="11">C5S11</strain>
    </source>
</reference>
<proteinExistence type="predicted"/>
<accession>A0ABM7T944</accession>
<dbReference type="InterPro" id="IPR003439">
    <property type="entry name" value="ABC_transporter-like_ATP-bd"/>
</dbReference>
<feature type="transmembrane region" description="Helical" evidence="7">
    <location>
        <begin position="155"/>
        <end position="175"/>
    </location>
</feature>
<dbReference type="CDD" id="cd18541">
    <property type="entry name" value="ABC_6TM_TmrB_like"/>
    <property type="match status" value="1"/>
</dbReference>
<dbReference type="RefSeq" id="WP_224037064.1">
    <property type="nucleotide sequence ID" value="NZ_AP024849.1"/>
</dbReference>
<feature type="transmembrane region" description="Helical" evidence="7">
    <location>
        <begin position="281"/>
        <end position="300"/>
    </location>
</feature>
<dbReference type="InterPro" id="IPR017871">
    <property type="entry name" value="ABC_transporter-like_CS"/>
</dbReference>
<dbReference type="PROSITE" id="PS50929">
    <property type="entry name" value="ABC_TM1F"/>
    <property type="match status" value="1"/>
</dbReference>
<protein>
    <submittedName>
        <fullName evidence="10">ATPase</fullName>
    </submittedName>
</protein>
<dbReference type="InterPro" id="IPR027417">
    <property type="entry name" value="P-loop_NTPase"/>
</dbReference>
<evidence type="ECO:0000256" key="1">
    <source>
        <dbReference type="ARBA" id="ARBA00004651"/>
    </source>
</evidence>